<evidence type="ECO:0000313" key="3">
    <source>
        <dbReference type="Proteomes" id="UP000248706"/>
    </source>
</evidence>
<keyword evidence="1" id="KW-1133">Transmembrane helix</keyword>
<protein>
    <submittedName>
        <fullName evidence="2">Uncharacterized protein</fullName>
    </submittedName>
</protein>
<accession>A0A328VIZ7</accession>
<feature type="transmembrane region" description="Helical" evidence="1">
    <location>
        <begin position="136"/>
        <end position="158"/>
    </location>
</feature>
<dbReference type="Proteomes" id="UP000248706">
    <property type="component" value="Unassembled WGS sequence"/>
</dbReference>
<dbReference type="EMBL" id="MCIF01000002">
    <property type="protein sequence ID" value="RAQ94255.1"/>
    <property type="molecule type" value="Genomic_DNA"/>
</dbReference>
<sequence>MSQENLLPLSSLQRRQGRFGFNAVSVAEGLFALGVLALLISVFLPWRYSVLNRPGEPVLVLSGWQTGLLGGQGLCLLAGAVLVLLLALRRWLAPGQRALWEIVAAVLLGAITVVTFKDVLDFYSGSLALVIKHSVLGAGFYGAMLGLDLLLFACFLLVRRRQRQAEPGQQSAR</sequence>
<name>A0A328VIZ7_9CHLR</name>
<comment type="caution">
    <text evidence="2">The sequence shown here is derived from an EMBL/GenBank/DDBJ whole genome shotgun (WGS) entry which is preliminary data.</text>
</comment>
<gene>
    <name evidence="2" type="ORF">A4R35_01845</name>
</gene>
<organism evidence="2 3">
    <name type="scientific">Thermogemmatispora tikiterensis</name>
    <dbReference type="NCBI Taxonomy" id="1825093"/>
    <lineage>
        <taxon>Bacteria</taxon>
        <taxon>Bacillati</taxon>
        <taxon>Chloroflexota</taxon>
        <taxon>Ktedonobacteria</taxon>
        <taxon>Thermogemmatisporales</taxon>
        <taxon>Thermogemmatisporaceae</taxon>
        <taxon>Thermogemmatispora</taxon>
    </lineage>
</organism>
<evidence type="ECO:0000256" key="1">
    <source>
        <dbReference type="SAM" id="Phobius"/>
    </source>
</evidence>
<dbReference type="RefSeq" id="WP_112426003.1">
    <property type="nucleotide sequence ID" value="NZ_MCIF01000002.1"/>
</dbReference>
<keyword evidence="1" id="KW-0472">Membrane</keyword>
<reference evidence="2 3" key="1">
    <citation type="submission" date="2016-08" db="EMBL/GenBank/DDBJ databases">
        <title>Analysis of Carbohydrate Active Enzymes in Thermogemmatispora T81 Reveals Carbohydrate Degradation Ability.</title>
        <authorList>
            <person name="Tomazini A."/>
            <person name="Lal S."/>
            <person name="Stott M."/>
            <person name="Henrissat B."/>
            <person name="Polikarpov I."/>
            <person name="Sparling R."/>
            <person name="Levin D.B."/>
        </authorList>
    </citation>
    <scope>NUCLEOTIDE SEQUENCE [LARGE SCALE GENOMIC DNA]</scope>
    <source>
        <strain evidence="2 3">T81</strain>
    </source>
</reference>
<dbReference type="AlphaFoldDB" id="A0A328VIZ7"/>
<dbReference type="OrthoDB" id="159008at2"/>
<feature type="transmembrane region" description="Helical" evidence="1">
    <location>
        <begin position="21"/>
        <end position="44"/>
    </location>
</feature>
<proteinExistence type="predicted"/>
<evidence type="ECO:0000313" key="2">
    <source>
        <dbReference type="EMBL" id="RAQ94255.1"/>
    </source>
</evidence>
<feature type="transmembrane region" description="Helical" evidence="1">
    <location>
        <begin position="64"/>
        <end position="86"/>
    </location>
</feature>
<keyword evidence="3" id="KW-1185">Reference proteome</keyword>
<keyword evidence="1" id="KW-0812">Transmembrane</keyword>
<feature type="transmembrane region" description="Helical" evidence="1">
    <location>
        <begin position="98"/>
        <end position="116"/>
    </location>
</feature>